<accession>A0ABT3NZ06</accession>
<reference evidence="9 10" key="1">
    <citation type="submission" date="2022-10" db="EMBL/GenBank/DDBJ databases">
        <title>Roseococcus glaciei nov., sp. nov., isolated from glacier.</title>
        <authorList>
            <person name="Liu Q."/>
            <person name="Xin Y.-H."/>
        </authorList>
    </citation>
    <scope>NUCLEOTIDE SEQUENCE [LARGE SCALE GENOMIC DNA]</scope>
    <source>
        <strain evidence="9 10">MDT2-1-1</strain>
    </source>
</reference>
<feature type="transmembrane region" description="Helical" evidence="7">
    <location>
        <begin position="222"/>
        <end position="242"/>
    </location>
</feature>
<evidence type="ECO:0000256" key="1">
    <source>
        <dbReference type="ARBA" id="ARBA00004651"/>
    </source>
</evidence>
<dbReference type="PROSITE" id="PS50928">
    <property type="entry name" value="ABC_TM1"/>
    <property type="match status" value="1"/>
</dbReference>
<feature type="transmembrane region" description="Helical" evidence="7">
    <location>
        <begin position="12"/>
        <end position="36"/>
    </location>
</feature>
<evidence type="ECO:0000259" key="8">
    <source>
        <dbReference type="PROSITE" id="PS50928"/>
    </source>
</evidence>
<keyword evidence="10" id="KW-1185">Reference proteome</keyword>
<evidence type="ECO:0000256" key="6">
    <source>
        <dbReference type="ARBA" id="ARBA00023136"/>
    </source>
</evidence>
<evidence type="ECO:0000256" key="2">
    <source>
        <dbReference type="ARBA" id="ARBA00022448"/>
    </source>
</evidence>
<proteinExistence type="inferred from homology"/>
<dbReference type="InterPro" id="IPR035906">
    <property type="entry name" value="MetI-like_sf"/>
</dbReference>
<name>A0ABT3NZ06_9PROT</name>
<keyword evidence="2 7" id="KW-0813">Transport</keyword>
<dbReference type="Gene3D" id="1.10.3720.10">
    <property type="entry name" value="MetI-like"/>
    <property type="match status" value="1"/>
</dbReference>
<evidence type="ECO:0000256" key="4">
    <source>
        <dbReference type="ARBA" id="ARBA00022692"/>
    </source>
</evidence>
<dbReference type="Pfam" id="PF00528">
    <property type="entry name" value="BPD_transp_1"/>
    <property type="match status" value="1"/>
</dbReference>
<dbReference type="RefSeq" id="WP_301591583.1">
    <property type="nucleotide sequence ID" value="NZ_JAPFQI010000016.1"/>
</dbReference>
<evidence type="ECO:0000313" key="10">
    <source>
        <dbReference type="Proteomes" id="UP001526430"/>
    </source>
</evidence>
<feature type="domain" description="ABC transmembrane type-1" evidence="8">
    <location>
        <begin position="59"/>
        <end position="243"/>
    </location>
</feature>
<dbReference type="PANTHER" id="PTHR30151">
    <property type="entry name" value="ALKANE SULFONATE ABC TRANSPORTER-RELATED, MEMBRANE SUBUNIT"/>
    <property type="match status" value="1"/>
</dbReference>
<comment type="caution">
    <text evidence="9">The sequence shown here is derived from an EMBL/GenBank/DDBJ whole genome shotgun (WGS) entry which is preliminary data.</text>
</comment>
<evidence type="ECO:0000256" key="7">
    <source>
        <dbReference type="RuleBase" id="RU363032"/>
    </source>
</evidence>
<keyword evidence="6 7" id="KW-0472">Membrane</keyword>
<evidence type="ECO:0000313" key="9">
    <source>
        <dbReference type="EMBL" id="MCW8087389.1"/>
    </source>
</evidence>
<evidence type="ECO:0000256" key="5">
    <source>
        <dbReference type="ARBA" id="ARBA00022989"/>
    </source>
</evidence>
<keyword evidence="4 7" id="KW-0812">Transmembrane</keyword>
<comment type="subcellular location">
    <subcellularLocation>
        <location evidence="1 7">Cell membrane</location>
        <topology evidence="1 7">Multi-pass membrane protein</topology>
    </subcellularLocation>
</comment>
<feature type="transmembrane region" description="Helical" evidence="7">
    <location>
        <begin position="125"/>
        <end position="145"/>
    </location>
</feature>
<feature type="transmembrane region" description="Helical" evidence="7">
    <location>
        <begin position="99"/>
        <end position="119"/>
    </location>
</feature>
<gene>
    <name evidence="9" type="ORF">OF850_17305</name>
</gene>
<dbReference type="InterPro" id="IPR000515">
    <property type="entry name" value="MetI-like"/>
</dbReference>
<feature type="transmembrane region" description="Helical" evidence="7">
    <location>
        <begin position="66"/>
        <end position="87"/>
    </location>
</feature>
<keyword evidence="5 7" id="KW-1133">Transmembrane helix</keyword>
<keyword evidence="3" id="KW-1003">Cell membrane</keyword>
<dbReference type="Proteomes" id="UP001526430">
    <property type="component" value="Unassembled WGS sequence"/>
</dbReference>
<protein>
    <submittedName>
        <fullName evidence="9">ABC transporter permease</fullName>
    </submittedName>
</protein>
<dbReference type="SUPFAM" id="SSF161098">
    <property type="entry name" value="MetI-like"/>
    <property type="match status" value="1"/>
</dbReference>
<organism evidence="9 10">
    <name type="scientific">Sabulicella glaciei</name>
    <dbReference type="NCBI Taxonomy" id="2984948"/>
    <lineage>
        <taxon>Bacteria</taxon>
        <taxon>Pseudomonadati</taxon>
        <taxon>Pseudomonadota</taxon>
        <taxon>Alphaproteobacteria</taxon>
        <taxon>Acetobacterales</taxon>
        <taxon>Acetobacteraceae</taxon>
        <taxon>Sabulicella</taxon>
    </lineage>
</organism>
<comment type="similarity">
    <text evidence="7">Belongs to the binding-protein-dependent transport system permease family.</text>
</comment>
<dbReference type="CDD" id="cd06261">
    <property type="entry name" value="TM_PBP2"/>
    <property type="match status" value="1"/>
</dbReference>
<dbReference type="PANTHER" id="PTHR30151:SF0">
    <property type="entry name" value="ABC TRANSPORTER PERMEASE PROTEIN MJ0413-RELATED"/>
    <property type="match status" value="1"/>
</dbReference>
<evidence type="ECO:0000256" key="3">
    <source>
        <dbReference type="ARBA" id="ARBA00022475"/>
    </source>
</evidence>
<dbReference type="EMBL" id="JAPFQI010000016">
    <property type="protein sequence ID" value="MCW8087389.1"/>
    <property type="molecule type" value="Genomic_DNA"/>
</dbReference>
<sequence>MTTASRQSLLRSAFAVIALLTAWEIAGRTIFIPAVLPAPSVILGETWTRTLSGLLVLDVAMSASRILVGFLAGSLLGAVLGLLFGALEPVRRAFEPIVQFFRFIPPIAWLTPVLIWFGIGEMGKWVLITYTTTFMVLLNTLAGFAEPLRDRMRAARVFGAGPWRAFWHVRLPATVPWIVGGMRIGMGNSFQTLIVAEMLASNEGLGHLILNSRIQLSTEGMFVGILGIAVLGIAADFGFRALTRRVFSRHRLGW</sequence>